<dbReference type="PANTHER" id="PTHR24421">
    <property type="entry name" value="NITRATE/NITRITE SENSOR PROTEIN NARX-RELATED"/>
    <property type="match status" value="1"/>
</dbReference>
<keyword evidence="5" id="KW-0902">Two-component regulatory system</keyword>
<dbReference type="Pfam" id="PF02518">
    <property type="entry name" value="HATPase_c"/>
    <property type="match status" value="1"/>
</dbReference>
<dbReference type="InterPro" id="IPR003594">
    <property type="entry name" value="HATPase_dom"/>
</dbReference>
<protein>
    <recommendedName>
        <fullName evidence="2">histidine kinase</fullName>
        <ecNumber evidence="2">2.7.13.3</ecNumber>
    </recommendedName>
</protein>
<dbReference type="InterPro" id="IPR036890">
    <property type="entry name" value="HATPase_C_sf"/>
</dbReference>
<feature type="domain" description="Histidine kinase" evidence="7">
    <location>
        <begin position="188"/>
        <end position="378"/>
    </location>
</feature>
<dbReference type="InterPro" id="IPR011712">
    <property type="entry name" value="Sig_transdc_His_kin_sub3_dim/P"/>
</dbReference>
<dbReference type="Proteomes" id="UP000190625">
    <property type="component" value="Unassembled WGS sequence"/>
</dbReference>
<dbReference type="InterPro" id="IPR016381">
    <property type="entry name" value="Sig_transdc_His_kinase_DegS"/>
</dbReference>
<organism evidence="8 9">
    <name type="scientific">Selenihalanaerobacter shriftii</name>
    <dbReference type="NCBI Taxonomy" id="142842"/>
    <lineage>
        <taxon>Bacteria</taxon>
        <taxon>Bacillati</taxon>
        <taxon>Bacillota</taxon>
        <taxon>Clostridia</taxon>
        <taxon>Halanaerobiales</taxon>
        <taxon>Halobacteroidaceae</taxon>
        <taxon>Selenihalanaerobacter</taxon>
    </lineage>
</organism>
<dbReference type="OrthoDB" id="9781904at2"/>
<keyword evidence="4 8" id="KW-0418">Kinase</keyword>
<evidence type="ECO:0000256" key="2">
    <source>
        <dbReference type="ARBA" id="ARBA00012438"/>
    </source>
</evidence>
<evidence type="ECO:0000256" key="5">
    <source>
        <dbReference type="ARBA" id="ARBA00023012"/>
    </source>
</evidence>
<feature type="coiled-coil region" evidence="6">
    <location>
        <begin position="204"/>
        <end position="231"/>
    </location>
</feature>
<comment type="catalytic activity">
    <reaction evidence="1">
        <text>ATP + protein L-histidine = ADP + protein N-phospho-L-histidine.</text>
        <dbReference type="EC" id="2.7.13.3"/>
    </reaction>
</comment>
<dbReference type="SUPFAM" id="SSF55874">
    <property type="entry name" value="ATPase domain of HSP90 chaperone/DNA topoisomerase II/histidine kinase"/>
    <property type="match status" value="1"/>
</dbReference>
<accession>A0A1T4KQS3</accession>
<sequence>MELDITSLDGIVDKMLSEIKNSQNEVFEIAEVARKEYEAAKEKLQEIRDETSETIQRVDELVSTNQRARQRLVKVSQDLNNYSESAIKDAYEKAKDTQVELSLCQEKEKRLRKRRDELERRIKELKTTVERAENLVSQIGIVKEFLNNDLQQFSSQIENLKQKEQLGIKIIEAQEEERKRVAREIHDGPAQSLANVVFRLEYSEKLLDKDIEKAKTELNDLKDLVRKSLQDVRKIIFDLRPMTLDDLGLIPTLKKYINDFINKTSLDVQLKVISNNTKLKSSYEVAVYRIIQEALNNANKHANAKRVDVKLELKSKLINVVINDDGSGFDVEQTLENATESDSFGLLSMKERAELLRGNLKFHSTLGKGTKIILKIPL</sequence>
<evidence type="ECO:0000256" key="4">
    <source>
        <dbReference type="ARBA" id="ARBA00022777"/>
    </source>
</evidence>
<dbReference type="PROSITE" id="PS50109">
    <property type="entry name" value="HIS_KIN"/>
    <property type="match status" value="1"/>
</dbReference>
<dbReference type="InterPro" id="IPR008595">
    <property type="entry name" value="DegS"/>
</dbReference>
<dbReference type="CDD" id="cd16917">
    <property type="entry name" value="HATPase_UhpB-NarQ-NarX-like"/>
    <property type="match status" value="1"/>
</dbReference>
<dbReference type="AlphaFoldDB" id="A0A1T4KQS3"/>
<gene>
    <name evidence="8" type="ORF">SAMN02745118_00880</name>
</gene>
<keyword evidence="3" id="KW-0808">Transferase</keyword>
<evidence type="ECO:0000313" key="8">
    <source>
        <dbReference type="EMBL" id="SJZ44733.1"/>
    </source>
</evidence>
<evidence type="ECO:0000313" key="9">
    <source>
        <dbReference type="Proteomes" id="UP000190625"/>
    </source>
</evidence>
<dbReference type="PIRSF" id="PIRSF003169">
    <property type="entry name" value="STHK_DegS"/>
    <property type="match status" value="1"/>
</dbReference>
<evidence type="ECO:0000256" key="1">
    <source>
        <dbReference type="ARBA" id="ARBA00000085"/>
    </source>
</evidence>
<reference evidence="9" key="1">
    <citation type="submission" date="2017-02" db="EMBL/GenBank/DDBJ databases">
        <authorList>
            <person name="Varghese N."/>
            <person name="Submissions S."/>
        </authorList>
    </citation>
    <scope>NUCLEOTIDE SEQUENCE [LARGE SCALE GENOMIC DNA]</scope>
    <source>
        <strain evidence="9">ATCC BAA-73</strain>
    </source>
</reference>
<dbReference type="InterPro" id="IPR050482">
    <property type="entry name" value="Sensor_HK_TwoCompSys"/>
</dbReference>
<dbReference type="RefSeq" id="WP_078809370.1">
    <property type="nucleotide sequence ID" value="NZ_FUWM01000006.1"/>
</dbReference>
<dbReference type="STRING" id="142842.SAMN02745118_00880"/>
<dbReference type="SMART" id="SM00387">
    <property type="entry name" value="HATPase_c"/>
    <property type="match status" value="1"/>
</dbReference>
<keyword evidence="9" id="KW-1185">Reference proteome</keyword>
<dbReference type="Pfam" id="PF07730">
    <property type="entry name" value="HisKA_3"/>
    <property type="match status" value="1"/>
</dbReference>
<dbReference type="EMBL" id="FUWM01000006">
    <property type="protein sequence ID" value="SJZ44733.1"/>
    <property type="molecule type" value="Genomic_DNA"/>
</dbReference>
<name>A0A1T4KQS3_9FIRM</name>
<evidence type="ECO:0000256" key="3">
    <source>
        <dbReference type="ARBA" id="ARBA00022679"/>
    </source>
</evidence>
<evidence type="ECO:0000259" key="7">
    <source>
        <dbReference type="PROSITE" id="PS50109"/>
    </source>
</evidence>
<dbReference type="Gene3D" id="3.30.565.10">
    <property type="entry name" value="Histidine kinase-like ATPase, C-terminal domain"/>
    <property type="match status" value="1"/>
</dbReference>
<dbReference type="Gene3D" id="1.20.5.1930">
    <property type="match status" value="1"/>
</dbReference>
<keyword evidence="6" id="KW-0175">Coiled coil</keyword>
<dbReference type="Pfam" id="PF05384">
    <property type="entry name" value="DegS"/>
    <property type="match status" value="1"/>
</dbReference>
<dbReference type="GO" id="GO:0016020">
    <property type="term" value="C:membrane"/>
    <property type="evidence" value="ECO:0007669"/>
    <property type="project" value="InterPro"/>
</dbReference>
<dbReference type="InterPro" id="IPR005467">
    <property type="entry name" value="His_kinase_dom"/>
</dbReference>
<dbReference type="GO" id="GO:0046983">
    <property type="term" value="F:protein dimerization activity"/>
    <property type="evidence" value="ECO:0007669"/>
    <property type="project" value="InterPro"/>
</dbReference>
<proteinExistence type="predicted"/>
<evidence type="ECO:0000256" key="6">
    <source>
        <dbReference type="SAM" id="Coils"/>
    </source>
</evidence>
<dbReference type="GO" id="GO:0000155">
    <property type="term" value="F:phosphorelay sensor kinase activity"/>
    <property type="evidence" value="ECO:0007669"/>
    <property type="project" value="InterPro"/>
</dbReference>
<dbReference type="EC" id="2.7.13.3" evidence="2"/>
<feature type="coiled-coil region" evidence="6">
    <location>
        <begin position="27"/>
        <end position="163"/>
    </location>
</feature>
<dbReference type="PANTHER" id="PTHR24421:SF55">
    <property type="entry name" value="SENSOR HISTIDINE KINASE YDFH"/>
    <property type="match status" value="1"/>
</dbReference>